<feature type="domain" description="FAD/NAD(P)-binding" evidence="7">
    <location>
        <begin position="4"/>
        <end position="314"/>
    </location>
</feature>
<comment type="similarity">
    <text evidence="1">Belongs to the class-I pyridine nucleotide-disulfide oxidoreductase family.</text>
</comment>
<organism evidence="8 9">
    <name type="scientific">Enterococcus hermanniensis</name>
    <dbReference type="NCBI Taxonomy" id="249189"/>
    <lineage>
        <taxon>Bacteria</taxon>
        <taxon>Bacillati</taxon>
        <taxon>Bacillota</taxon>
        <taxon>Bacilli</taxon>
        <taxon>Lactobacillales</taxon>
        <taxon>Enterococcaceae</taxon>
        <taxon>Enterococcus</taxon>
    </lineage>
</organism>
<feature type="binding site" evidence="4">
    <location>
        <position position="50"/>
    </location>
    <ligand>
        <name>FAD</name>
        <dbReference type="ChEBI" id="CHEBI:57692"/>
    </ligand>
</feature>
<keyword evidence="2" id="KW-0285">Flavoprotein</keyword>
<keyword evidence="3 4" id="KW-0274">FAD</keyword>
<evidence type="ECO:0008006" key="10">
    <source>
        <dbReference type="Google" id="ProtNLM"/>
    </source>
</evidence>
<dbReference type="InterPro" id="IPR004099">
    <property type="entry name" value="Pyr_nucl-diS_OxRdtase_dimer"/>
</dbReference>
<name>A0A1L8TQ23_9ENTE</name>
<dbReference type="PIRSF" id="PIRSF000350">
    <property type="entry name" value="Mercury_reductase_MerA"/>
    <property type="match status" value="1"/>
</dbReference>
<gene>
    <name evidence="8" type="ORF">RV04_GL000844</name>
</gene>
<dbReference type="AlphaFoldDB" id="A0A1L8TQ23"/>
<dbReference type="InterPro" id="IPR001100">
    <property type="entry name" value="Pyr_nuc-diS_OxRdtase"/>
</dbReference>
<keyword evidence="4" id="KW-0520">NAD</keyword>
<dbReference type="SUPFAM" id="SSF51905">
    <property type="entry name" value="FAD/NAD(P)-binding domain"/>
    <property type="match status" value="1"/>
</dbReference>
<evidence type="ECO:0000259" key="6">
    <source>
        <dbReference type="Pfam" id="PF02852"/>
    </source>
</evidence>
<dbReference type="RefSeq" id="WP_071856877.1">
    <property type="nucleotide sequence ID" value="NZ_JBHSHK010000005.1"/>
</dbReference>
<feature type="binding site" evidence="4">
    <location>
        <position position="297"/>
    </location>
    <ligand>
        <name>FAD</name>
        <dbReference type="ChEBI" id="CHEBI:57692"/>
    </ligand>
</feature>
<dbReference type="PRINTS" id="PR00411">
    <property type="entry name" value="PNDRDTASEI"/>
</dbReference>
<dbReference type="GO" id="GO:0016491">
    <property type="term" value="F:oxidoreductase activity"/>
    <property type="evidence" value="ECO:0007669"/>
    <property type="project" value="InterPro"/>
</dbReference>
<dbReference type="InterPro" id="IPR036188">
    <property type="entry name" value="FAD/NAD-bd_sf"/>
</dbReference>
<dbReference type="PANTHER" id="PTHR43014">
    <property type="entry name" value="MERCURIC REDUCTASE"/>
    <property type="match status" value="1"/>
</dbReference>
<evidence type="ECO:0000259" key="7">
    <source>
        <dbReference type="Pfam" id="PF07992"/>
    </source>
</evidence>
<reference evidence="8 9" key="1">
    <citation type="submission" date="2014-12" db="EMBL/GenBank/DDBJ databases">
        <title>Draft genome sequences of 29 type strains of Enterococci.</title>
        <authorList>
            <person name="Zhong Z."/>
            <person name="Sun Z."/>
            <person name="Liu W."/>
            <person name="Zhang W."/>
            <person name="Zhang H."/>
        </authorList>
    </citation>
    <scope>NUCLEOTIDE SEQUENCE [LARGE SCALE GENOMIC DNA]</scope>
    <source>
        <strain evidence="8 9">DSM 17122</strain>
    </source>
</reference>
<evidence type="ECO:0000256" key="5">
    <source>
        <dbReference type="PIRSR" id="PIRSR000350-4"/>
    </source>
</evidence>
<dbReference type="PANTHER" id="PTHR43014:SF5">
    <property type="entry name" value="GLUTATHIONE REDUCTASE (NADPH)"/>
    <property type="match status" value="1"/>
</dbReference>
<feature type="disulfide bond" description="Redox-active" evidence="5">
    <location>
        <begin position="41"/>
        <end position="46"/>
    </location>
</feature>
<dbReference type="Gene3D" id="3.30.390.30">
    <property type="match status" value="1"/>
</dbReference>
<evidence type="ECO:0000313" key="9">
    <source>
        <dbReference type="Proteomes" id="UP000182077"/>
    </source>
</evidence>
<evidence type="ECO:0000313" key="8">
    <source>
        <dbReference type="EMBL" id="OJG46416.1"/>
    </source>
</evidence>
<feature type="domain" description="Pyridine nucleotide-disulphide oxidoreductase dimerisation" evidence="6">
    <location>
        <begin position="333"/>
        <end position="433"/>
    </location>
</feature>
<keyword evidence="4" id="KW-0547">Nucleotide-binding</keyword>
<feature type="binding site" evidence="4">
    <location>
        <begin position="171"/>
        <end position="178"/>
    </location>
    <ligand>
        <name>NAD(+)</name>
        <dbReference type="ChEBI" id="CHEBI:57540"/>
    </ligand>
</feature>
<comment type="caution">
    <text evidence="8">The sequence shown here is derived from an EMBL/GenBank/DDBJ whole genome shotgun (WGS) entry which is preliminary data.</text>
</comment>
<dbReference type="OrthoDB" id="9800167at2"/>
<dbReference type="Gene3D" id="3.50.50.60">
    <property type="entry name" value="FAD/NAD(P)-binding domain"/>
    <property type="match status" value="2"/>
</dbReference>
<dbReference type="SUPFAM" id="SSF55424">
    <property type="entry name" value="FAD/NAD-linked reductases, dimerisation (C-terminal) domain"/>
    <property type="match status" value="1"/>
</dbReference>
<dbReference type="STRING" id="249189.RV04_GL000844"/>
<dbReference type="Pfam" id="PF07992">
    <property type="entry name" value="Pyr_redox_2"/>
    <property type="match status" value="1"/>
</dbReference>
<evidence type="ECO:0000256" key="4">
    <source>
        <dbReference type="PIRSR" id="PIRSR000350-3"/>
    </source>
</evidence>
<protein>
    <recommendedName>
        <fullName evidence="10">Glutathione reductase</fullName>
    </recommendedName>
</protein>
<dbReference type="PRINTS" id="PR00368">
    <property type="entry name" value="FADPNR"/>
</dbReference>
<dbReference type="Proteomes" id="UP000182077">
    <property type="component" value="Unassembled WGS sequence"/>
</dbReference>
<accession>A0A1L8TQ23</accession>
<evidence type="ECO:0000256" key="1">
    <source>
        <dbReference type="ARBA" id="ARBA00007532"/>
    </source>
</evidence>
<sequence length="441" mass="48420">MPKYDVIVIGSGPAGNAAAYALKEQGKNVAIIEADLWGGTCPNRGCDPKKMLMSGVEAKMRVERLTGKGFETSPEINWEELMAFKKSYTDSVPDSTQHGLASAKITTYHGTASFVDSKTIAVADQKLTAEQYLIATGQSPTVLPLEGKEHLRNSTDFLALEQLPKKVAFIGAGYIAFELAIIANAAGAQTHIIHHNDQPLKGFDRELVNQLVEHLEAAGINFHFNIDTQKIAKQAEGYQIIANDFELTADLVIGATGRKPNIDHLALEKANVDYDKKGIKVNERLQTSQAHIFACGDVLAKNTPKLTPVAGYEASYVVEAMNGQVSAIDYPLIPTIVFGDQRLARVGVSEKELAEHSEKYHTQTIDLAGWYTYQRINDQGAKIKFVYDEADKIVAITCLSQLADELINYLVILLTKQITHAELEKFIFAYPSPASDLSYFI</sequence>
<evidence type="ECO:0000256" key="2">
    <source>
        <dbReference type="ARBA" id="ARBA00022630"/>
    </source>
</evidence>
<proteinExistence type="inferred from homology"/>
<dbReference type="Pfam" id="PF02852">
    <property type="entry name" value="Pyr_redox_dim"/>
    <property type="match status" value="1"/>
</dbReference>
<evidence type="ECO:0000256" key="3">
    <source>
        <dbReference type="ARBA" id="ARBA00022827"/>
    </source>
</evidence>
<dbReference type="GO" id="GO:0000166">
    <property type="term" value="F:nucleotide binding"/>
    <property type="evidence" value="ECO:0007669"/>
    <property type="project" value="UniProtKB-KW"/>
</dbReference>
<comment type="cofactor">
    <cofactor evidence="4">
        <name>FAD</name>
        <dbReference type="ChEBI" id="CHEBI:57692"/>
    </cofactor>
    <text evidence="4">Binds 1 FAD per subunit.</text>
</comment>
<dbReference type="InterPro" id="IPR016156">
    <property type="entry name" value="FAD/NAD-linked_Rdtase_dimer_sf"/>
</dbReference>
<keyword evidence="9" id="KW-1185">Reference proteome</keyword>
<dbReference type="EMBL" id="JXKQ01000002">
    <property type="protein sequence ID" value="OJG46416.1"/>
    <property type="molecule type" value="Genomic_DNA"/>
</dbReference>
<dbReference type="InterPro" id="IPR023753">
    <property type="entry name" value="FAD/NAD-binding_dom"/>
</dbReference>
<feature type="binding site" evidence="4">
    <location>
        <position position="257"/>
    </location>
    <ligand>
        <name>NAD(+)</name>
        <dbReference type="ChEBI" id="CHEBI:57540"/>
    </ligand>
</feature>